<dbReference type="EMBL" id="SLWR01000005">
    <property type="protein sequence ID" value="TCO47545.1"/>
    <property type="molecule type" value="Genomic_DNA"/>
</dbReference>
<keyword evidence="2" id="KW-0597">Phosphoprotein</keyword>
<dbReference type="PANTHER" id="PTHR48111:SF69">
    <property type="entry name" value="RESPONSE REGULATOR RECEIVER"/>
    <property type="match status" value="1"/>
</dbReference>
<gene>
    <name evidence="5" type="ORF">EV646_10598</name>
</gene>
<dbReference type="OrthoDB" id="236568at2"/>
<dbReference type="InterPro" id="IPR001789">
    <property type="entry name" value="Sig_transdc_resp-reg_receiver"/>
</dbReference>
<organism evidence="5 6">
    <name type="scientific">Kribbella antiqua</name>
    <dbReference type="NCBI Taxonomy" id="2512217"/>
    <lineage>
        <taxon>Bacteria</taxon>
        <taxon>Bacillati</taxon>
        <taxon>Actinomycetota</taxon>
        <taxon>Actinomycetes</taxon>
        <taxon>Propionibacteriales</taxon>
        <taxon>Kribbellaceae</taxon>
        <taxon>Kribbella</taxon>
    </lineage>
</organism>
<name>A0A4R2IX78_9ACTN</name>
<evidence type="ECO:0000259" key="4">
    <source>
        <dbReference type="PROSITE" id="PS50930"/>
    </source>
</evidence>
<evidence type="ECO:0000256" key="1">
    <source>
        <dbReference type="ARBA" id="ARBA00023125"/>
    </source>
</evidence>
<dbReference type="GO" id="GO:0000976">
    <property type="term" value="F:transcription cis-regulatory region binding"/>
    <property type="evidence" value="ECO:0007669"/>
    <property type="project" value="TreeGrafter"/>
</dbReference>
<dbReference type="SUPFAM" id="SSF52172">
    <property type="entry name" value="CheY-like"/>
    <property type="match status" value="1"/>
</dbReference>
<dbReference type="InterPro" id="IPR011006">
    <property type="entry name" value="CheY-like_superfamily"/>
</dbReference>
<evidence type="ECO:0000313" key="5">
    <source>
        <dbReference type="EMBL" id="TCO47545.1"/>
    </source>
</evidence>
<evidence type="ECO:0000259" key="3">
    <source>
        <dbReference type="PROSITE" id="PS50110"/>
    </source>
</evidence>
<dbReference type="GO" id="GO:0005829">
    <property type="term" value="C:cytosol"/>
    <property type="evidence" value="ECO:0007669"/>
    <property type="project" value="TreeGrafter"/>
</dbReference>
<proteinExistence type="predicted"/>
<feature type="modified residue" description="4-aspartylphosphate" evidence="2">
    <location>
        <position position="58"/>
    </location>
</feature>
<keyword evidence="6" id="KW-1185">Reference proteome</keyword>
<dbReference type="GO" id="GO:0006355">
    <property type="term" value="P:regulation of DNA-templated transcription"/>
    <property type="evidence" value="ECO:0007669"/>
    <property type="project" value="TreeGrafter"/>
</dbReference>
<dbReference type="PANTHER" id="PTHR48111">
    <property type="entry name" value="REGULATOR OF RPOS"/>
    <property type="match status" value="1"/>
</dbReference>
<feature type="domain" description="Response regulatory" evidence="3">
    <location>
        <begin position="7"/>
        <end position="121"/>
    </location>
</feature>
<evidence type="ECO:0000313" key="6">
    <source>
        <dbReference type="Proteomes" id="UP000295573"/>
    </source>
</evidence>
<dbReference type="Gene3D" id="2.40.50.1020">
    <property type="entry name" value="LytTr DNA-binding domain"/>
    <property type="match status" value="1"/>
</dbReference>
<reference evidence="5 6" key="1">
    <citation type="journal article" date="2015" name="Stand. Genomic Sci.">
        <title>Genomic Encyclopedia of Bacterial and Archaeal Type Strains, Phase III: the genomes of soil and plant-associated and newly described type strains.</title>
        <authorList>
            <person name="Whitman W.B."/>
            <person name="Woyke T."/>
            <person name="Klenk H.P."/>
            <person name="Zhou Y."/>
            <person name="Lilburn T.G."/>
            <person name="Beck B.J."/>
            <person name="De Vos P."/>
            <person name="Vandamme P."/>
            <person name="Eisen J.A."/>
            <person name="Garrity G."/>
            <person name="Hugenholtz P."/>
            <person name="Kyrpides N.C."/>
        </authorList>
    </citation>
    <scope>NUCLEOTIDE SEQUENCE [LARGE SCALE GENOMIC DNA]</scope>
    <source>
        <strain evidence="5 6">VKM Ac-2541</strain>
    </source>
</reference>
<dbReference type="Pfam" id="PF00072">
    <property type="entry name" value="Response_reg"/>
    <property type="match status" value="1"/>
</dbReference>
<evidence type="ECO:0000256" key="2">
    <source>
        <dbReference type="PROSITE-ProRule" id="PRU00169"/>
    </source>
</evidence>
<accession>A0A4R2IX78</accession>
<dbReference type="Pfam" id="PF04397">
    <property type="entry name" value="LytTR"/>
    <property type="match status" value="1"/>
</dbReference>
<dbReference type="SMART" id="SM00448">
    <property type="entry name" value="REC"/>
    <property type="match status" value="1"/>
</dbReference>
<feature type="domain" description="HTH LytTR-type" evidence="4">
    <location>
        <begin position="140"/>
        <end position="242"/>
    </location>
</feature>
<dbReference type="GO" id="GO:0000156">
    <property type="term" value="F:phosphorelay response regulator activity"/>
    <property type="evidence" value="ECO:0007669"/>
    <property type="project" value="TreeGrafter"/>
</dbReference>
<dbReference type="InterPro" id="IPR007492">
    <property type="entry name" value="LytTR_DNA-bd_dom"/>
</dbReference>
<dbReference type="InterPro" id="IPR039420">
    <property type="entry name" value="WalR-like"/>
</dbReference>
<keyword evidence="1" id="KW-0238">DNA-binding</keyword>
<dbReference type="RefSeq" id="WP_132149134.1">
    <property type="nucleotide sequence ID" value="NZ_SLWR01000005.1"/>
</dbReference>
<dbReference type="GO" id="GO:0032993">
    <property type="term" value="C:protein-DNA complex"/>
    <property type="evidence" value="ECO:0007669"/>
    <property type="project" value="TreeGrafter"/>
</dbReference>
<protein>
    <submittedName>
        <fullName evidence="5">LytTR family two component transcriptional regulator</fullName>
    </submittedName>
</protein>
<dbReference type="AlphaFoldDB" id="A0A4R2IX78"/>
<comment type="caution">
    <text evidence="5">The sequence shown here is derived from an EMBL/GenBank/DDBJ whole genome shotgun (WGS) entry which is preliminary data.</text>
</comment>
<dbReference type="Proteomes" id="UP000295573">
    <property type="component" value="Unassembled WGS sequence"/>
</dbReference>
<dbReference type="PROSITE" id="PS50930">
    <property type="entry name" value="HTH_LYTTR"/>
    <property type="match status" value="1"/>
</dbReference>
<dbReference type="Gene3D" id="3.40.50.2300">
    <property type="match status" value="1"/>
</dbReference>
<dbReference type="SMART" id="SM00850">
    <property type="entry name" value="LytTR"/>
    <property type="match status" value="1"/>
</dbReference>
<dbReference type="PROSITE" id="PS50110">
    <property type="entry name" value="RESPONSE_REGULATORY"/>
    <property type="match status" value="1"/>
</dbReference>
<sequence length="248" mass="27659">MADTPLRALVADDEEPALAELVYLLSRDDRIGEIRTASNGPDALKILQAADLDVVFCDIKMPGLDGIDLARVLSKFASRPQIVFVTAYDEHAVQAFDLEATDYVMKPVRAERLAEAVRRVVTAGAPVALHTPEETEDEVIPVELAGVTRFVQRSTVRYVEAQGDYARLHTGQNSHLVRIPLSTLEERWRDAGFTRIHRSTLVALAHVDEMRVDGGRCSVRVGDDWLPVSRRHTRELRDLLVRSTSLRG</sequence>